<dbReference type="SMART" id="SM00175">
    <property type="entry name" value="RAB"/>
    <property type="match status" value="1"/>
</dbReference>
<dbReference type="GeneID" id="111084972"/>
<evidence type="ECO:0000313" key="5">
    <source>
        <dbReference type="RefSeq" id="XP_022237426.1"/>
    </source>
</evidence>
<protein>
    <submittedName>
        <fullName evidence="5">GTP-binding protein RAD-like</fullName>
    </submittedName>
</protein>
<feature type="region of interest" description="Disordered" evidence="3">
    <location>
        <begin position="164"/>
        <end position="183"/>
    </location>
</feature>
<dbReference type="RefSeq" id="XP_022237426.1">
    <property type="nucleotide sequence ID" value="XM_022381718.1"/>
</dbReference>
<dbReference type="InterPro" id="IPR001806">
    <property type="entry name" value="Small_GTPase"/>
</dbReference>
<dbReference type="Gene3D" id="3.40.50.300">
    <property type="entry name" value="P-loop containing nucleotide triphosphate hydrolases"/>
    <property type="match status" value="1"/>
</dbReference>
<name>A0ABM1S1C1_LIMPO</name>
<sequence>MHDAGCGEDVHFTIPLQSDGLEELVMQIIKLYAYKTFKPAQTNWEKHLLYAMMTYFDLKEDTTGSADAYVVVYSVTERETFEIAVDILFGLRERGYTSTKAVILIGNKSDLVRSRTVSIVEGKSVAISYESKFMETSAVISHKTDDLLVGIVSQIRLKNQQKKDFNQFSPPGRGHKYRSKGSLYGPSRRARDMLNKFLGKERYKSKSCDNLHVL</sequence>
<organism evidence="4 5">
    <name type="scientific">Limulus polyphemus</name>
    <name type="common">Atlantic horseshoe crab</name>
    <dbReference type="NCBI Taxonomy" id="6850"/>
    <lineage>
        <taxon>Eukaryota</taxon>
        <taxon>Metazoa</taxon>
        <taxon>Ecdysozoa</taxon>
        <taxon>Arthropoda</taxon>
        <taxon>Chelicerata</taxon>
        <taxon>Merostomata</taxon>
        <taxon>Xiphosura</taxon>
        <taxon>Limulidae</taxon>
        <taxon>Limulus</taxon>
    </lineage>
</organism>
<gene>
    <name evidence="5" type="primary">LOC111084972</name>
</gene>
<dbReference type="PROSITE" id="PS51419">
    <property type="entry name" value="RAB"/>
    <property type="match status" value="1"/>
</dbReference>
<reference evidence="5" key="1">
    <citation type="submission" date="2025-08" db="UniProtKB">
        <authorList>
            <consortium name="RefSeq"/>
        </authorList>
    </citation>
    <scope>IDENTIFICATION</scope>
    <source>
        <tissue evidence="5">Muscle</tissue>
    </source>
</reference>
<dbReference type="InterPro" id="IPR051641">
    <property type="entry name" value="RGK_GTP-binding_reg"/>
</dbReference>
<accession>A0ABM1S1C1</accession>
<evidence type="ECO:0000256" key="2">
    <source>
        <dbReference type="ARBA" id="ARBA00022553"/>
    </source>
</evidence>
<evidence type="ECO:0000256" key="3">
    <source>
        <dbReference type="SAM" id="MobiDB-lite"/>
    </source>
</evidence>
<dbReference type="PANTHER" id="PTHR45775">
    <property type="entry name" value="RAD, GEM/KIR FAMILY MEMBER 2, ISOFORM C"/>
    <property type="match status" value="1"/>
</dbReference>
<keyword evidence="2" id="KW-0597">Phosphoprotein</keyword>
<dbReference type="Proteomes" id="UP000694941">
    <property type="component" value="Unplaced"/>
</dbReference>
<proteinExistence type="inferred from homology"/>
<comment type="similarity">
    <text evidence="1">Belongs to the small GTPase superfamily. RGK family.</text>
</comment>
<dbReference type="Pfam" id="PF00071">
    <property type="entry name" value="Ras"/>
    <property type="match status" value="1"/>
</dbReference>
<evidence type="ECO:0000256" key="1">
    <source>
        <dbReference type="ARBA" id="ARBA00008846"/>
    </source>
</evidence>
<dbReference type="SMART" id="SM00173">
    <property type="entry name" value="RAS"/>
    <property type="match status" value="1"/>
</dbReference>
<dbReference type="SUPFAM" id="SSF52540">
    <property type="entry name" value="P-loop containing nucleoside triphosphate hydrolases"/>
    <property type="match status" value="1"/>
</dbReference>
<dbReference type="PROSITE" id="PS51421">
    <property type="entry name" value="RAS"/>
    <property type="match status" value="1"/>
</dbReference>
<dbReference type="PANTHER" id="PTHR45775:SF6">
    <property type="entry name" value="RAD, GEM_KIR FAMILY MEMBER 2, ISOFORM C"/>
    <property type="match status" value="1"/>
</dbReference>
<evidence type="ECO:0000313" key="4">
    <source>
        <dbReference type="Proteomes" id="UP000694941"/>
    </source>
</evidence>
<dbReference type="InterPro" id="IPR027417">
    <property type="entry name" value="P-loop_NTPase"/>
</dbReference>
<keyword evidence="4" id="KW-1185">Reference proteome</keyword>